<organism evidence="1">
    <name type="scientific">Salmonella enterica subsp. indica serovar 45:a:e,n,x</name>
    <dbReference type="NCBI Taxonomy" id="1307500"/>
    <lineage>
        <taxon>Bacteria</taxon>
        <taxon>Pseudomonadati</taxon>
        <taxon>Pseudomonadota</taxon>
        <taxon>Gammaproteobacteria</taxon>
        <taxon>Enterobacterales</taxon>
        <taxon>Enterobacteriaceae</taxon>
        <taxon>Salmonella</taxon>
    </lineage>
</organism>
<comment type="caution">
    <text evidence="1">The sequence shown here is derived from an EMBL/GenBank/DDBJ whole genome shotgun (WGS) entry which is preliminary data.</text>
</comment>
<name>A0A737C1E9_SALER</name>
<protein>
    <submittedName>
        <fullName evidence="1">Uncharacterized protein</fullName>
    </submittedName>
</protein>
<evidence type="ECO:0000313" key="1">
    <source>
        <dbReference type="EMBL" id="HAE8104607.1"/>
    </source>
</evidence>
<proteinExistence type="predicted"/>
<sequence>MIRFLYYHNFPEVYHGQGITTPVFPAPARRVTNKVSDTTYRITDRLIVAYVVVRELRAGWKGSKIRDCLFSDLRGGNRVKYMITIQN</sequence>
<dbReference type="EMBL" id="DAATDB010000061">
    <property type="protein sequence ID" value="HAE8104607.1"/>
    <property type="molecule type" value="Genomic_DNA"/>
</dbReference>
<dbReference type="AlphaFoldDB" id="A0A737C1E9"/>
<reference evidence="1" key="1">
    <citation type="journal article" date="2018" name="Genome Biol.">
        <title>SKESA: strategic k-mer extension for scrupulous assemblies.</title>
        <authorList>
            <person name="Souvorov A."/>
            <person name="Agarwala R."/>
            <person name="Lipman D.J."/>
        </authorList>
    </citation>
    <scope>NUCLEOTIDE SEQUENCE</scope>
    <source>
        <strain evidence="1">1363-65</strain>
    </source>
</reference>
<reference evidence="1" key="2">
    <citation type="submission" date="2018-07" db="EMBL/GenBank/DDBJ databases">
        <authorList>
            <consortium name="NCBI Pathogen Detection Project"/>
        </authorList>
    </citation>
    <scope>NUCLEOTIDE SEQUENCE</scope>
    <source>
        <strain evidence="1">1363-65</strain>
    </source>
</reference>
<accession>A0A737C1E9</accession>
<gene>
    <name evidence="1" type="ORF">GNC09_004751</name>
</gene>